<gene>
    <name evidence="1" type="ORF">JGU71_06235</name>
</gene>
<proteinExistence type="predicted"/>
<keyword evidence="2" id="KW-1185">Reference proteome</keyword>
<protein>
    <submittedName>
        <fullName evidence="1">Uncharacterized protein</fullName>
    </submittedName>
</protein>
<evidence type="ECO:0000313" key="1">
    <source>
        <dbReference type="EMBL" id="MBJ8338474.1"/>
    </source>
</evidence>
<dbReference type="AlphaFoldDB" id="A0A934U1E2"/>
<dbReference type="Proteomes" id="UP000655868">
    <property type="component" value="Unassembled WGS sequence"/>
</dbReference>
<organism evidence="1 2">
    <name type="scientific">Antrihabitans stalagmiti</name>
    <dbReference type="NCBI Taxonomy" id="2799499"/>
    <lineage>
        <taxon>Bacteria</taxon>
        <taxon>Bacillati</taxon>
        <taxon>Actinomycetota</taxon>
        <taxon>Actinomycetes</taxon>
        <taxon>Mycobacteriales</taxon>
        <taxon>Nocardiaceae</taxon>
        <taxon>Antrihabitans</taxon>
    </lineage>
</organism>
<name>A0A934U1E2_9NOCA</name>
<reference evidence="1" key="1">
    <citation type="submission" date="2020-12" db="EMBL/GenBank/DDBJ databases">
        <title>Antrihabitans popcorni sp. nov. and Antrihabitans auranticaus sp. nov., isolated from a larva cave.</title>
        <authorList>
            <person name="Lee S.D."/>
            <person name="Kim I.S."/>
        </authorList>
    </citation>
    <scope>NUCLEOTIDE SEQUENCE</scope>
    <source>
        <strain evidence="1">YC3-6</strain>
    </source>
</reference>
<comment type="caution">
    <text evidence="1">The sequence shown here is derived from an EMBL/GenBank/DDBJ whole genome shotgun (WGS) entry which is preliminary data.</text>
</comment>
<evidence type="ECO:0000313" key="2">
    <source>
        <dbReference type="Proteomes" id="UP000655868"/>
    </source>
</evidence>
<accession>A0A934U1E2</accession>
<dbReference type="EMBL" id="JAEMNV010000002">
    <property type="protein sequence ID" value="MBJ8338474.1"/>
    <property type="molecule type" value="Genomic_DNA"/>
</dbReference>
<sequence length="114" mass="12645">MSTETTIPPVTTVTRSNRRATIAVCATDQGLPVEIRVDRQELRYGAAALADEIMRLCRQATLEAGALRREELAEAGIATDVLDRLGLPTRDQVVTQETHFEERETAPTSWLRPV</sequence>